<protein>
    <submittedName>
        <fullName evidence="2">Uncharacterized protein</fullName>
    </submittedName>
</protein>
<organism evidence="2 3">
    <name type="scientific">Rhizobium mayense</name>
    <dbReference type="NCBI Taxonomy" id="1312184"/>
    <lineage>
        <taxon>Bacteria</taxon>
        <taxon>Pseudomonadati</taxon>
        <taxon>Pseudomonadota</taxon>
        <taxon>Alphaproteobacteria</taxon>
        <taxon>Hyphomicrobiales</taxon>
        <taxon>Rhizobiaceae</taxon>
        <taxon>Rhizobium/Agrobacterium group</taxon>
        <taxon>Rhizobium</taxon>
    </lineage>
</organism>
<keyword evidence="3" id="KW-1185">Reference proteome</keyword>
<name>A0ABT7K6C5_9HYPH</name>
<evidence type="ECO:0000313" key="2">
    <source>
        <dbReference type="EMBL" id="MDL2402694.1"/>
    </source>
</evidence>
<comment type="caution">
    <text evidence="2">The sequence shown here is derived from an EMBL/GenBank/DDBJ whole genome shotgun (WGS) entry which is preliminary data.</text>
</comment>
<dbReference type="EMBL" id="JARFYM010000032">
    <property type="protein sequence ID" value="MDL2402694.1"/>
    <property type="molecule type" value="Genomic_DNA"/>
</dbReference>
<proteinExistence type="predicted"/>
<evidence type="ECO:0000256" key="1">
    <source>
        <dbReference type="SAM" id="MobiDB-lite"/>
    </source>
</evidence>
<dbReference type="Proteomes" id="UP001172645">
    <property type="component" value="Unassembled WGS sequence"/>
</dbReference>
<accession>A0ABT7K6C5</accession>
<evidence type="ECO:0000313" key="3">
    <source>
        <dbReference type="Proteomes" id="UP001172645"/>
    </source>
</evidence>
<sequence length="129" mass="13736">MPLILISESVILHAPISIVTVATTLPSSGDNCWKDSELDPQVRDTFAVIETPLGAVQKSTAVTSSLLVRFGPAGICSHSFALEIIEAICRHSGLFKADQQPAEAKSDNNGNKPAEIQPIPANLTNRSLM</sequence>
<reference evidence="2" key="1">
    <citation type="submission" date="2023-06" db="EMBL/GenBank/DDBJ databases">
        <title>Phylogenetic Diversity of Rhizobium strains.</title>
        <authorList>
            <person name="Moura F.T."/>
            <person name="Helene L.C.F."/>
            <person name="Hungria M."/>
        </authorList>
    </citation>
    <scope>NUCLEOTIDE SEQUENCE</scope>
    <source>
        <strain evidence="2">CCGE526</strain>
    </source>
</reference>
<dbReference type="RefSeq" id="WP_285872103.1">
    <property type="nucleotide sequence ID" value="NZ_JARFYM010000032.1"/>
</dbReference>
<feature type="region of interest" description="Disordered" evidence="1">
    <location>
        <begin position="99"/>
        <end position="129"/>
    </location>
</feature>
<gene>
    <name evidence="2" type="ORF">PY649_27745</name>
</gene>